<protein>
    <submittedName>
        <fullName evidence="1">Uncharacterized protein</fullName>
    </submittedName>
</protein>
<evidence type="ECO:0000313" key="1">
    <source>
        <dbReference type="EMBL" id="KAK3798907.1"/>
    </source>
</evidence>
<feature type="non-terminal residue" evidence="1">
    <location>
        <position position="1"/>
    </location>
</feature>
<sequence length="77" mass="8520">IPFHPDHPVLYPSQSLTVSHRLRQLPRTEPEMCLFGAPRALLLLCPPPPVIGKVRFQSSDYNRACALAILTTSEPAS</sequence>
<comment type="caution">
    <text evidence="1">The sequence shown here is derived from an EMBL/GenBank/DDBJ whole genome shotgun (WGS) entry which is preliminary data.</text>
</comment>
<dbReference type="Proteomes" id="UP001283361">
    <property type="component" value="Unassembled WGS sequence"/>
</dbReference>
<gene>
    <name evidence="1" type="ORF">RRG08_038609</name>
</gene>
<accession>A0AAE1B3I0</accession>
<reference evidence="1" key="1">
    <citation type="journal article" date="2023" name="G3 (Bethesda)">
        <title>A reference genome for the long-term kleptoplast-retaining sea slug Elysia crispata morphotype clarki.</title>
        <authorList>
            <person name="Eastman K.E."/>
            <person name="Pendleton A.L."/>
            <person name="Shaikh M.A."/>
            <person name="Suttiyut T."/>
            <person name="Ogas R."/>
            <person name="Tomko P."/>
            <person name="Gavelis G."/>
            <person name="Widhalm J.R."/>
            <person name="Wisecaver J.H."/>
        </authorList>
    </citation>
    <scope>NUCLEOTIDE SEQUENCE</scope>
    <source>
        <strain evidence="1">ECLA1</strain>
    </source>
</reference>
<dbReference type="AlphaFoldDB" id="A0AAE1B3I0"/>
<keyword evidence="2" id="KW-1185">Reference proteome</keyword>
<organism evidence="1 2">
    <name type="scientific">Elysia crispata</name>
    <name type="common">lettuce slug</name>
    <dbReference type="NCBI Taxonomy" id="231223"/>
    <lineage>
        <taxon>Eukaryota</taxon>
        <taxon>Metazoa</taxon>
        <taxon>Spiralia</taxon>
        <taxon>Lophotrochozoa</taxon>
        <taxon>Mollusca</taxon>
        <taxon>Gastropoda</taxon>
        <taxon>Heterobranchia</taxon>
        <taxon>Euthyneura</taxon>
        <taxon>Panpulmonata</taxon>
        <taxon>Sacoglossa</taxon>
        <taxon>Placobranchoidea</taxon>
        <taxon>Plakobranchidae</taxon>
        <taxon>Elysia</taxon>
    </lineage>
</organism>
<proteinExistence type="predicted"/>
<name>A0AAE1B3I0_9GAST</name>
<evidence type="ECO:0000313" key="2">
    <source>
        <dbReference type="Proteomes" id="UP001283361"/>
    </source>
</evidence>
<dbReference type="EMBL" id="JAWDGP010000618">
    <property type="protein sequence ID" value="KAK3798907.1"/>
    <property type="molecule type" value="Genomic_DNA"/>
</dbReference>